<feature type="compositionally biased region" description="Polar residues" evidence="1">
    <location>
        <begin position="588"/>
        <end position="597"/>
    </location>
</feature>
<feature type="region of interest" description="Disordered" evidence="1">
    <location>
        <begin position="658"/>
        <end position="684"/>
    </location>
</feature>
<evidence type="ECO:0000313" key="2">
    <source>
        <dbReference type="EMBL" id="KAJ4493169.1"/>
    </source>
</evidence>
<comment type="caution">
    <text evidence="2">The sequence shown here is derived from an EMBL/GenBank/DDBJ whole genome shotgun (WGS) entry which is preliminary data.</text>
</comment>
<sequence length="796" mass="88412">MGHSGLHEDLPEQMIADFVTSLPLGLHSPIAPSSGIHLEALMIFQKVEYWYGPRGIPTHVDIVIPFTVFSVGTRAVSDMAFLVCNLARSLITDKEPNAKICSLSFEVQENKGVGYVAFTGVSPFWFKRAETTPMFDVMQDSPDSFIMTWPLFRDDLTYEFHICLTGAWVTQMPKQDTKISMYMVSKPAKKKFHEASVGAGSTTNATQQVTMTLLLTYGINSNVRGTLGNFSSLHLEVLEEIMKHLLPVALDSLDRSCRMFQIVADTLLAHWHTFKHAMGRFFTGNAQIREFRDLMKATGLLVSGEVALDFFVHATTATELHALSQVLQCPIVGEWLLTRRYVFAPNVSQLDSFQDDIALFESTYVIDMTPVQHEDNEEVRNFHVECIVASEMNVLSHEAAYCLFPLMTLVQKRTILIGLQSPMNKSENLAIRKQSNRGLEVIHNPSALDCANITSVISFLSPRHIGDEHCYIVPFENTANNTRQPDFLDCHSCVEVAVLAIQQSLEPVHKPRTCKLAANVNVIFDGLPLVHPNTAATPVTWSARSLQQIKLPRLVLLVEGVINNRLPISSWNQPDNLTLKAVQKDHQNSVSGPQGTPISCKEVGDQRSYKDVIATSTSNLSLPEREQAKSTSVDKNSPIATSVAKDSTNVISTTAEGYKSTGNIDNISESSQSEDDDGQGPWTVVQPRRARSLENLKTIKLRKGIIRPTDLSQDQVNMIKEAEKTLTPAQKESVRKRAEKVKQIAHNEFASPIAGPSYVAKGKFTDNNKDVSDEELDLQFGMKGFKPEIFSPPQAS</sequence>
<evidence type="ECO:0000313" key="3">
    <source>
        <dbReference type="Proteomes" id="UP001150238"/>
    </source>
</evidence>
<proteinExistence type="predicted"/>
<dbReference type="Proteomes" id="UP001150238">
    <property type="component" value="Unassembled WGS sequence"/>
</dbReference>
<reference evidence="2" key="1">
    <citation type="submission" date="2022-08" db="EMBL/GenBank/DDBJ databases">
        <authorList>
            <consortium name="DOE Joint Genome Institute"/>
            <person name="Min B."/>
            <person name="Riley R."/>
            <person name="Sierra-Patev S."/>
            <person name="Naranjo-Ortiz M."/>
            <person name="Looney B."/>
            <person name="Konkel Z."/>
            <person name="Slot J.C."/>
            <person name="Sakamoto Y."/>
            <person name="Steenwyk J.L."/>
            <person name="Rokas A."/>
            <person name="Carro J."/>
            <person name="Camarero S."/>
            <person name="Ferreira P."/>
            <person name="Molpeceres G."/>
            <person name="Ruiz-Duenas F.J."/>
            <person name="Serrano A."/>
            <person name="Henrissat B."/>
            <person name="Drula E."/>
            <person name="Hughes K.W."/>
            <person name="Mata J.L."/>
            <person name="Ishikawa N.K."/>
            <person name="Vargas-Isla R."/>
            <person name="Ushijima S."/>
            <person name="Smith C.A."/>
            <person name="Ahrendt S."/>
            <person name="Andreopoulos W."/>
            <person name="He G."/>
            <person name="Labutti K."/>
            <person name="Lipzen A."/>
            <person name="Ng V."/>
            <person name="Sandor L."/>
            <person name="Barry K."/>
            <person name="Martinez A.T."/>
            <person name="Xiao Y."/>
            <person name="Gibbons J.G."/>
            <person name="Terashima K."/>
            <person name="Hibbett D.S."/>
            <person name="Grigoriev I.V."/>
        </authorList>
    </citation>
    <scope>NUCLEOTIDE SEQUENCE</scope>
    <source>
        <strain evidence="2">Sp2 HRB7682 ss15</strain>
    </source>
</reference>
<dbReference type="EMBL" id="JANVFS010000004">
    <property type="protein sequence ID" value="KAJ4493169.1"/>
    <property type="molecule type" value="Genomic_DNA"/>
</dbReference>
<accession>A0A9W9AZP9</accession>
<name>A0A9W9AZP9_9AGAR</name>
<protein>
    <submittedName>
        <fullName evidence="2">Uncharacterized protein</fullName>
    </submittedName>
</protein>
<reference evidence="2" key="2">
    <citation type="journal article" date="2023" name="Proc. Natl. Acad. Sci. U.S.A.">
        <title>A global phylogenomic analysis of the shiitake genus Lentinula.</title>
        <authorList>
            <person name="Sierra-Patev S."/>
            <person name="Min B."/>
            <person name="Naranjo-Ortiz M."/>
            <person name="Looney B."/>
            <person name="Konkel Z."/>
            <person name="Slot J.C."/>
            <person name="Sakamoto Y."/>
            <person name="Steenwyk J.L."/>
            <person name="Rokas A."/>
            <person name="Carro J."/>
            <person name="Camarero S."/>
            <person name="Ferreira P."/>
            <person name="Molpeceres G."/>
            <person name="Ruiz-Duenas F.J."/>
            <person name="Serrano A."/>
            <person name="Henrissat B."/>
            <person name="Drula E."/>
            <person name="Hughes K.W."/>
            <person name="Mata J.L."/>
            <person name="Ishikawa N.K."/>
            <person name="Vargas-Isla R."/>
            <person name="Ushijima S."/>
            <person name="Smith C.A."/>
            <person name="Donoghue J."/>
            <person name="Ahrendt S."/>
            <person name="Andreopoulos W."/>
            <person name="He G."/>
            <person name="LaButti K."/>
            <person name="Lipzen A."/>
            <person name="Ng V."/>
            <person name="Riley R."/>
            <person name="Sandor L."/>
            <person name="Barry K."/>
            <person name="Martinez A.T."/>
            <person name="Xiao Y."/>
            <person name="Gibbons J.G."/>
            <person name="Terashima K."/>
            <person name="Grigoriev I.V."/>
            <person name="Hibbett D."/>
        </authorList>
    </citation>
    <scope>NUCLEOTIDE SEQUENCE</scope>
    <source>
        <strain evidence="2">Sp2 HRB7682 ss15</strain>
    </source>
</reference>
<feature type="region of interest" description="Disordered" evidence="1">
    <location>
        <begin position="615"/>
        <end position="635"/>
    </location>
</feature>
<evidence type="ECO:0000256" key="1">
    <source>
        <dbReference type="SAM" id="MobiDB-lite"/>
    </source>
</evidence>
<dbReference type="AlphaFoldDB" id="A0A9W9AZP9"/>
<gene>
    <name evidence="2" type="ORF">C8J55DRAFT_485855</name>
</gene>
<feature type="region of interest" description="Disordered" evidence="1">
    <location>
        <begin position="583"/>
        <end position="603"/>
    </location>
</feature>
<organism evidence="2 3">
    <name type="scientific">Lentinula lateritia</name>
    <dbReference type="NCBI Taxonomy" id="40482"/>
    <lineage>
        <taxon>Eukaryota</taxon>
        <taxon>Fungi</taxon>
        <taxon>Dikarya</taxon>
        <taxon>Basidiomycota</taxon>
        <taxon>Agaricomycotina</taxon>
        <taxon>Agaricomycetes</taxon>
        <taxon>Agaricomycetidae</taxon>
        <taxon>Agaricales</taxon>
        <taxon>Marasmiineae</taxon>
        <taxon>Omphalotaceae</taxon>
        <taxon>Lentinula</taxon>
    </lineage>
</organism>